<dbReference type="Gene3D" id="1.10.150.130">
    <property type="match status" value="1"/>
</dbReference>
<proteinExistence type="inferred from homology"/>
<dbReference type="EMBL" id="JAVHUL010000014">
    <property type="protein sequence ID" value="MDQ7917318.1"/>
    <property type="molecule type" value="Genomic_DNA"/>
</dbReference>
<dbReference type="InterPro" id="IPR010998">
    <property type="entry name" value="Integrase_recombinase_N"/>
</dbReference>
<evidence type="ECO:0000256" key="1">
    <source>
        <dbReference type="ARBA" id="ARBA00008857"/>
    </source>
</evidence>
<feature type="domain" description="Tyr recombinase" evidence="4">
    <location>
        <begin position="221"/>
        <end position="396"/>
    </location>
</feature>
<comment type="caution">
    <text evidence="5">The sequence shown here is derived from an EMBL/GenBank/DDBJ whole genome shotgun (WGS) entry which is preliminary data.</text>
</comment>
<dbReference type="InterPro" id="IPR025269">
    <property type="entry name" value="SAM-like_dom"/>
</dbReference>
<gene>
    <name evidence="5" type="ORF">RBU60_07005</name>
</gene>
<sequence length="413" mass="48132">MSNPNTFSVLFTLKSIVNSTINPIYARITLNGVRAHISTHRKTAKKNWNYSSGRIKGHSIEAKQINQYLDQMYFGLLDAQKELEKEKVVISAQKIKARFLGQDEKSKTLIELVEYHNSKYAYNLKPGTIKNYHSTLRFLKIFLQVQFKTEDIYLTELNYKFITEFEYFLRNHKSENHSPTPSNNGVMKHLERLKKISKLAVRLEWVEKDPFKNLKLHFDKVDKAFLSKNELEAIENYRPLNQTLKNTLDVFLFACYTGLSWIDIKKLTKDKIHLGIDGNRWIFTHREKTNTTIKIPLLDIPLRILKTYIEPMKDKEEVLPVYSNQKCNKYLKLIATECHINKNLTFHVARHTFATTVTLSNGVPIETVSKLLGHTKLATTQIYARVLENKISEDMDVLKSKLRIANNLRKNAK</sequence>
<dbReference type="InterPro" id="IPR050090">
    <property type="entry name" value="Tyrosine_recombinase_XerCD"/>
</dbReference>
<accession>A0ABU1A0S8</accession>
<dbReference type="InterPro" id="IPR002104">
    <property type="entry name" value="Integrase_catalytic"/>
</dbReference>
<evidence type="ECO:0000256" key="2">
    <source>
        <dbReference type="ARBA" id="ARBA00023125"/>
    </source>
</evidence>
<dbReference type="RefSeq" id="WP_308864032.1">
    <property type="nucleotide sequence ID" value="NZ_JAVHUL010000014.1"/>
</dbReference>
<dbReference type="PANTHER" id="PTHR30349:SF64">
    <property type="entry name" value="PROPHAGE INTEGRASE INTD-RELATED"/>
    <property type="match status" value="1"/>
</dbReference>
<keyword evidence="2" id="KW-0238">DNA-binding</keyword>
<dbReference type="PANTHER" id="PTHR30349">
    <property type="entry name" value="PHAGE INTEGRASE-RELATED"/>
    <property type="match status" value="1"/>
</dbReference>
<dbReference type="Proteomes" id="UP001230915">
    <property type="component" value="Unassembled WGS sequence"/>
</dbReference>
<keyword evidence="6" id="KW-1185">Reference proteome</keyword>
<evidence type="ECO:0000256" key="3">
    <source>
        <dbReference type="ARBA" id="ARBA00023172"/>
    </source>
</evidence>
<dbReference type="PROSITE" id="PS51898">
    <property type="entry name" value="TYR_RECOMBINASE"/>
    <property type="match status" value="1"/>
</dbReference>
<dbReference type="Gene3D" id="1.10.443.10">
    <property type="entry name" value="Intergrase catalytic core"/>
    <property type="match status" value="1"/>
</dbReference>
<dbReference type="InterPro" id="IPR011010">
    <property type="entry name" value="DNA_brk_join_enz"/>
</dbReference>
<dbReference type="InterPro" id="IPR035386">
    <property type="entry name" value="Arm-DNA-bind_5"/>
</dbReference>
<evidence type="ECO:0000313" key="6">
    <source>
        <dbReference type="Proteomes" id="UP001230915"/>
    </source>
</evidence>
<protein>
    <submittedName>
        <fullName evidence="5">Site-specific integrase</fullName>
    </submittedName>
</protein>
<dbReference type="Pfam" id="PF13102">
    <property type="entry name" value="Phage_int_SAM_5"/>
    <property type="match status" value="1"/>
</dbReference>
<reference evidence="5 6" key="1">
    <citation type="submission" date="2023-08" db="EMBL/GenBank/DDBJ databases">
        <title>Mesonia sp. MT50, isolated from deep-sea sediment of the Mariana Trench.</title>
        <authorList>
            <person name="Fu H."/>
        </authorList>
    </citation>
    <scope>NUCLEOTIDE SEQUENCE [LARGE SCALE GENOMIC DNA]</scope>
    <source>
        <strain evidence="5 6">MT50</strain>
    </source>
</reference>
<evidence type="ECO:0000313" key="5">
    <source>
        <dbReference type="EMBL" id="MDQ7917318.1"/>
    </source>
</evidence>
<name>A0ABU1A0S8_9FLAO</name>
<evidence type="ECO:0000259" key="4">
    <source>
        <dbReference type="PROSITE" id="PS51898"/>
    </source>
</evidence>
<dbReference type="Pfam" id="PF00589">
    <property type="entry name" value="Phage_integrase"/>
    <property type="match status" value="1"/>
</dbReference>
<organism evidence="5 6">
    <name type="scientific">Mesonia profundi</name>
    <dbReference type="NCBI Taxonomy" id="3070998"/>
    <lineage>
        <taxon>Bacteria</taxon>
        <taxon>Pseudomonadati</taxon>
        <taxon>Bacteroidota</taxon>
        <taxon>Flavobacteriia</taxon>
        <taxon>Flavobacteriales</taxon>
        <taxon>Flavobacteriaceae</taxon>
        <taxon>Mesonia</taxon>
    </lineage>
</organism>
<dbReference type="InterPro" id="IPR013762">
    <property type="entry name" value="Integrase-like_cat_sf"/>
</dbReference>
<dbReference type="Pfam" id="PF17293">
    <property type="entry name" value="Arm-DNA-bind_5"/>
    <property type="match status" value="1"/>
</dbReference>
<dbReference type="SUPFAM" id="SSF56349">
    <property type="entry name" value="DNA breaking-rejoining enzymes"/>
    <property type="match status" value="1"/>
</dbReference>
<keyword evidence="3" id="KW-0233">DNA recombination</keyword>
<comment type="similarity">
    <text evidence="1">Belongs to the 'phage' integrase family.</text>
</comment>
<dbReference type="CDD" id="cd01185">
    <property type="entry name" value="INTN1_C_like"/>
    <property type="match status" value="1"/>
</dbReference>